<name>A0ABW0KKC8_9BACL</name>
<sequence length="765" mass="85515">MSFTISRGDFLHNFSKSQRGTVSIYLILIIVPIFFFQAVLIDFARIKLAEKESETAVKTAVRSVMSAYEPDLQAMGLYGLGLNREETESVFSNVFAQNLSSSVSPGSFHYVDNKPLDNASRITPVYSLASHVIFKQQILEDMKIKAPIEYTLEILDKFKKSGASDHFQEGSEFSQHADELGRLLEQREEALDEAWRYAEEMHAKTLSYHTFYQDRIRQLDGIASQVGVHTIDGVRSELNNVKVQLTSVQKSISDANMSIVALSQAGAQAAASIGAIIQNIRALEAQARALTQKQSDLERIINLLLQYAELITVIKQEVVANGAKISELQQRIEPVLRKAKQKNDEIREKLGGLQEENGNQTKAYEAFQSIVVYGDDYFYNYQTAAAEISALFTAFQQIVESVYLYTTDNTNKALTANDAYNSRSNDFYGKQNALEQARMSKSGSIKQRSSEQKNKIQVVLDQVKQSIGGCSMLLGPNSERDYFQRLQGNGSGNNGYYQKYREVNAQESSIGSEIAYDLDKSETASLKAMNMLSMFTQAAATLRDELYVNEFALTKFNYRTYGLEQDASGNPKVAHEIVDVGSHMLTNQEVEYLIYGFSSCAANMSSAYAEMFSFRLAIRTLEALMDPEKELLNIGSPLLVFLTAAAEGAVKALQDMQKLTKGDAVELTSKLSVSVLNLTYKDYLRIFLLMHSNNEKLMARMQALIELQTGKNLLEHATYMQGSAVSSIRLWFIPQLMKIMDNSGLLGCQVVRSRCQMTSIAAFAY</sequence>
<evidence type="ECO:0000256" key="2">
    <source>
        <dbReference type="SAM" id="Phobius"/>
    </source>
</evidence>
<dbReference type="Proteomes" id="UP001596044">
    <property type="component" value="Unassembled WGS sequence"/>
</dbReference>
<keyword evidence="1" id="KW-0175">Coiled coil</keyword>
<keyword evidence="2" id="KW-0472">Membrane</keyword>
<feature type="transmembrane region" description="Helical" evidence="2">
    <location>
        <begin position="21"/>
        <end position="41"/>
    </location>
</feature>
<dbReference type="EMBL" id="JBHSMJ010000065">
    <property type="protein sequence ID" value="MFC5453067.1"/>
    <property type="molecule type" value="Genomic_DNA"/>
</dbReference>
<dbReference type="RefSeq" id="WP_270879320.1">
    <property type="nucleotide sequence ID" value="NZ_JAQFVF010000023.1"/>
</dbReference>
<keyword evidence="4" id="KW-1185">Reference proteome</keyword>
<organism evidence="3 4">
    <name type="scientific">Paenibacillus aestuarii</name>
    <dbReference type="NCBI Taxonomy" id="516965"/>
    <lineage>
        <taxon>Bacteria</taxon>
        <taxon>Bacillati</taxon>
        <taxon>Bacillota</taxon>
        <taxon>Bacilli</taxon>
        <taxon>Bacillales</taxon>
        <taxon>Paenibacillaceae</taxon>
        <taxon>Paenibacillus</taxon>
    </lineage>
</organism>
<gene>
    <name evidence="3" type="ORF">ACFPOG_33165</name>
</gene>
<keyword evidence="2" id="KW-0812">Transmembrane</keyword>
<keyword evidence="2" id="KW-1133">Transmembrane helix</keyword>
<evidence type="ECO:0000313" key="4">
    <source>
        <dbReference type="Proteomes" id="UP001596044"/>
    </source>
</evidence>
<evidence type="ECO:0000313" key="3">
    <source>
        <dbReference type="EMBL" id="MFC5453067.1"/>
    </source>
</evidence>
<evidence type="ECO:0000256" key="1">
    <source>
        <dbReference type="SAM" id="Coils"/>
    </source>
</evidence>
<feature type="coiled-coil region" evidence="1">
    <location>
        <begin position="273"/>
        <end position="300"/>
    </location>
</feature>
<proteinExistence type="predicted"/>
<protein>
    <recommendedName>
        <fullName evidence="5">Methyl-accepting chemotaxis protein</fullName>
    </recommendedName>
</protein>
<reference evidence="4" key="1">
    <citation type="journal article" date="2019" name="Int. J. Syst. Evol. Microbiol.">
        <title>The Global Catalogue of Microorganisms (GCM) 10K type strain sequencing project: providing services to taxonomists for standard genome sequencing and annotation.</title>
        <authorList>
            <consortium name="The Broad Institute Genomics Platform"/>
            <consortium name="The Broad Institute Genome Sequencing Center for Infectious Disease"/>
            <person name="Wu L."/>
            <person name="Ma J."/>
        </authorList>
    </citation>
    <scope>NUCLEOTIDE SEQUENCE [LARGE SCALE GENOMIC DNA]</scope>
    <source>
        <strain evidence="4">KACC 11904</strain>
    </source>
</reference>
<comment type="caution">
    <text evidence="3">The sequence shown here is derived from an EMBL/GenBank/DDBJ whole genome shotgun (WGS) entry which is preliminary data.</text>
</comment>
<accession>A0ABW0KKC8</accession>
<evidence type="ECO:0008006" key="5">
    <source>
        <dbReference type="Google" id="ProtNLM"/>
    </source>
</evidence>